<feature type="region of interest" description="Disordered" evidence="1">
    <location>
        <begin position="1"/>
        <end position="32"/>
    </location>
</feature>
<dbReference type="EMBL" id="HBEM01011010">
    <property type="protein sequence ID" value="CAD8444473.1"/>
    <property type="molecule type" value="Transcribed_RNA"/>
</dbReference>
<feature type="domain" description="Small EDRK-rich factor-like N-terminal" evidence="2">
    <location>
        <begin position="1"/>
        <end position="28"/>
    </location>
</feature>
<accession>A0A7S0D5S8</accession>
<feature type="compositionally biased region" description="Basic and acidic residues" evidence="1">
    <location>
        <begin position="1"/>
        <end position="13"/>
    </location>
</feature>
<dbReference type="Pfam" id="PF04419">
    <property type="entry name" value="SERF-like_N"/>
    <property type="match status" value="1"/>
</dbReference>
<evidence type="ECO:0000256" key="1">
    <source>
        <dbReference type="SAM" id="MobiDB-lite"/>
    </source>
</evidence>
<organism evidence="3">
    <name type="scientific">Amorphochlora amoebiformis</name>
    <dbReference type="NCBI Taxonomy" id="1561963"/>
    <lineage>
        <taxon>Eukaryota</taxon>
        <taxon>Sar</taxon>
        <taxon>Rhizaria</taxon>
        <taxon>Cercozoa</taxon>
        <taxon>Chlorarachniophyceae</taxon>
        <taxon>Amorphochlora</taxon>
    </lineage>
</organism>
<dbReference type="InterPro" id="IPR007513">
    <property type="entry name" value="SERF-like_N"/>
</dbReference>
<protein>
    <recommendedName>
        <fullName evidence="2">Small EDRK-rich factor-like N-terminal domain-containing protein</fullName>
    </recommendedName>
</protein>
<proteinExistence type="predicted"/>
<gene>
    <name evidence="3" type="ORF">LAMO00422_LOCUS7712</name>
</gene>
<reference evidence="3" key="1">
    <citation type="submission" date="2021-01" db="EMBL/GenBank/DDBJ databases">
        <authorList>
            <person name="Corre E."/>
            <person name="Pelletier E."/>
            <person name="Niang G."/>
            <person name="Scheremetjew M."/>
            <person name="Finn R."/>
            <person name="Kale V."/>
            <person name="Holt S."/>
            <person name="Cochrane G."/>
            <person name="Meng A."/>
            <person name="Brown T."/>
            <person name="Cohen L."/>
        </authorList>
    </citation>
    <scope>NUCLEOTIDE SEQUENCE</scope>
    <source>
        <strain evidence="3">CCMP2058</strain>
    </source>
</reference>
<evidence type="ECO:0000259" key="2">
    <source>
        <dbReference type="Pfam" id="PF04419"/>
    </source>
</evidence>
<dbReference type="AlphaFoldDB" id="A0A7S0D5S8"/>
<evidence type="ECO:0000313" key="3">
    <source>
        <dbReference type="EMBL" id="CAD8444473.1"/>
    </source>
</evidence>
<name>A0A7S0D5S8_9EUKA</name>
<sequence>MTRGNQRETDRARAQARASKHKKVSKEENKARAKLTVASADIMRQKQVAAAKKKEEEKRKKDAAEERKLYGKFIRRSLDRFYKMNAPEKLENLPKIMEKFKGKWDKLQKGLEKTYGDMAPNLSKEEFKKVKGKMAA</sequence>